<feature type="compositionally biased region" description="Basic residues" evidence="1">
    <location>
        <begin position="44"/>
        <end position="56"/>
    </location>
</feature>
<dbReference type="EnsemblMetazoa" id="CapteT207628">
    <property type="protein sequence ID" value="CapteP207628"/>
    <property type="gene ID" value="CapteG207628"/>
</dbReference>
<feature type="region of interest" description="Disordered" evidence="1">
    <location>
        <begin position="1"/>
        <end position="23"/>
    </location>
</feature>
<protein>
    <submittedName>
        <fullName evidence="2 3">Uncharacterized protein</fullName>
    </submittedName>
</protein>
<feature type="compositionally biased region" description="Basic and acidic residues" evidence="1">
    <location>
        <begin position="8"/>
        <end position="23"/>
    </location>
</feature>
<evidence type="ECO:0000256" key="1">
    <source>
        <dbReference type="SAM" id="MobiDB-lite"/>
    </source>
</evidence>
<dbReference type="Proteomes" id="UP000014760">
    <property type="component" value="Unassembled WGS sequence"/>
</dbReference>
<reference evidence="3" key="3">
    <citation type="submission" date="2015-06" db="UniProtKB">
        <authorList>
            <consortium name="EnsemblMetazoa"/>
        </authorList>
    </citation>
    <scope>IDENTIFICATION</scope>
</reference>
<name>R7TSM4_CAPTE</name>
<feature type="region of interest" description="Disordered" evidence="1">
    <location>
        <begin position="36"/>
        <end position="104"/>
    </location>
</feature>
<evidence type="ECO:0000313" key="2">
    <source>
        <dbReference type="EMBL" id="ELT94486.1"/>
    </source>
</evidence>
<gene>
    <name evidence="2" type="ORF">CAPTEDRAFT_207628</name>
</gene>
<keyword evidence="4" id="KW-1185">Reference proteome</keyword>
<organism evidence="2">
    <name type="scientific">Capitella teleta</name>
    <name type="common">Polychaete worm</name>
    <dbReference type="NCBI Taxonomy" id="283909"/>
    <lineage>
        <taxon>Eukaryota</taxon>
        <taxon>Metazoa</taxon>
        <taxon>Spiralia</taxon>
        <taxon>Lophotrochozoa</taxon>
        <taxon>Annelida</taxon>
        <taxon>Polychaeta</taxon>
        <taxon>Sedentaria</taxon>
        <taxon>Scolecida</taxon>
        <taxon>Capitellidae</taxon>
        <taxon>Capitella</taxon>
    </lineage>
</organism>
<reference evidence="2 4" key="2">
    <citation type="journal article" date="2013" name="Nature">
        <title>Insights into bilaterian evolution from three spiralian genomes.</title>
        <authorList>
            <person name="Simakov O."/>
            <person name="Marletaz F."/>
            <person name="Cho S.J."/>
            <person name="Edsinger-Gonzales E."/>
            <person name="Havlak P."/>
            <person name="Hellsten U."/>
            <person name="Kuo D.H."/>
            <person name="Larsson T."/>
            <person name="Lv J."/>
            <person name="Arendt D."/>
            <person name="Savage R."/>
            <person name="Osoegawa K."/>
            <person name="de Jong P."/>
            <person name="Grimwood J."/>
            <person name="Chapman J.A."/>
            <person name="Shapiro H."/>
            <person name="Aerts A."/>
            <person name="Otillar R.P."/>
            <person name="Terry A.Y."/>
            <person name="Boore J.L."/>
            <person name="Grigoriev I.V."/>
            <person name="Lindberg D.R."/>
            <person name="Seaver E.C."/>
            <person name="Weisblat D.A."/>
            <person name="Putnam N.H."/>
            <person name="Rokhsar D.S."/>
        </authorList>
    </citation>
    <scope>NUCLEOTIDE SEQUENCE</scope>
    <source>
        <strain evidence="2 4">I ESC-2004</strain>
    </source>
</reference>
<sequence>MGNMLRPPEQKTPEERRVEKRRFSFLREEPTVRGISFLPENQKNKWRKQTKKKLKIAFREKPPPTSRTAIGSKKEKVEEEEEEKEEPVELREESPLNENSESDGIQCEIVSCDMDNSSMSSTTSEPANLRSLSASWDDPCKHKFPFENLILSGGGTKGYAYLGAAKRRFFYPSDKFLRRETTHVITEAHAKLRIPETDIDLESSFDYVINRVTSKDLPWSLIAQLRII</sequence>
<dbReference type="EMBL" id="AMQN01012258">
    <property type="status" value="NOT_ANNOTATED_CDS"/>
    <property type="molecule type" value="Genomic_DNA"/>
</dbReference>
<accession>R7TSM4</accession>
<evidence type="ECO:0000313" key="4">
    <source>
        <dbReference type="Proteomes" id="UP000014760"/>
    </source>
</evidence>
<dbReference type="EMBL" id="KB309404">
    <property type="protein sequence ID" value="ELT94486.1"/>
    <property type="molecule type" value="Genomic_DNA"/>
</dbReference>
<reference evidence="4" key="1">
    <citation type="submission" date="2012-12" db="EMBL/GenBank/DDBJ databases">
        <authorList>
            <person name="Hellsten U."/>
            <person name="Grimwood J."/>
            <person name="Chapman J.A."/>
            <person name="Shapiro H."/>
            <person name="Aerts A."/>
            <person name="Otillar R.P."/>
            <person name="Terry A.Y."/>
            <person name="Boore J.L."/>
            <person name="Simakov O."/>
            <person name="Marletaz F."/>
            <person name="Cho S.-J."/>
            <person name="Edsinger-Gonzales E."/>
            <person name="Havlak P."/>
            <person name="Kuo D.-H."/>
            <person name="Larsson T."/>
            <person name="Lv J."/>
            <person name="Arendt D."/>
            <person name="Savage R."/>
            <person name="Osoegawa K."/>
            <person name="de Jong P."/>
            <person name="Lindberg D.R."/>
            <person name="Seaver E.C."/>
            <person name="Weisblat D.A."/>
            <person name="Putnam N.H."/>
            <person name="Grigoriev I.V."/>
            <person name="Rokhsar D.S."/>
        </authorList>
    </citation>
    <scope>NUCLEOTIDE SEQUENCE</scope>
    <source>
        <strain evidence="4">I ESC-2004</strain>
    </source>
</reference>
<dbReference type="AlphaFoldDB" id="R7TSM4"/>
<dbReference type="HOGENOM" id="CLU_1215783_0_0_1"/>
<proteinExistence type="predicted"/>
<evidence type="ECO:0000313" key="3">
    <source>
        <dbReference type="EnsemblMetazoa" id="CapteP207628"/>
    </source>
</evidence>